<name>A0AAW0BSV4_9AGAR</name>
<gene>
    <name evidence="1" type="ORF">R3P38DRAFT_2524812</name>
</gene>
<protein>
    <submittedName>
        <fullName evidence="1">Uncharacterized protein</fullName>
    </submittedName>
</protein>
<reference evidence="1 2" key="1">
    <citation type="journal article" date="2024" name="J Genomics">
        <title>Draft genome sequencing and assembly of Favolaschia claudopus CIRM-BRFM 2984 isolated from oak limbs.</title>
        <authorList>
            <person name="Navarro D."/>
            <person name="Drula E."/>
            <person name="Chaduli D."/>
            <person name="Cazenave R."/>
            <person name="Ahrendt S."/>
            <person name="Wang J."/>
            <person name="Lipzen A."/>
            <person name="Daum C."/>
            <person name="Barry K."/>
            <person name="Grigoriev I.V."/>
            <person name="Favel A."/>
            <person name="Rosso M.N."/>
            <person name="Martin F."/>
        </authorList>
    </citation>
    <scope>NUCLEOTIDE SEQUENCE [LARGE SCALE GENOMIC DNA]</scope>
    <source>
        <strain evidence="1 2">CIRM-BRFM 2984</strain>
    </source>
</reference>
<sequence>MKTNFLLWTSTNGLGKIENILFTHRRNWRLTARVIFASNRRLNVEAFLRAIIPTKSYALVFPAAETCFSKSKPTMDIDQTIQHPKTRPLPPIILVKQLIQVVRQATLDGKSSVSDSRFPGTRFSFWIIGTWQWLIEMADAREDWEVGRDWVGRTRGALVAADMAAQPERLSTLGWNAQLMAGEQTLQFSRAISDRMVSDGMMDVMISVLEKRISVVSRLASRIILVPRAFIIEILKAERPEDFKEVKRSYLVALERKVKEGGASKLWFTALWEEQIHWLAFKCDFKTLTGAALSYGKYDSMLLLAVLTQNSGDPVNMSGKPRIIIQKTLWWLQGRFNKSQLLPVKPKRKGTAIPT</sequence>
<organism evidence="1 2">
    <name type="scientific">Favolaschia claudopus</name>
    <dbReference type="NCBI Taxonomy" id="2862362"/>
    <lineage>
        <taxon>Eukaryota</taxon>
        <taxon>Fungi</taxon>
        <taxon>Dikarya</taxon>
        <taxon>Basidiomycota</taxon>
        <taxon>Agaricomycotina</taxon>
        <taxon>Agaricomycetes</taxon>
        <taxon>Agaricomycetidae</taxon>
        <taxon>Agaricales</taxon>
        <taxon>Marasmiineae</taxon>
        <taxon>Mycenaceae</taxon>
        <taxon>Favolaschia</taxon>
    </lineage>
</organism>
<dbReference type="Proteomes" id="UP001362999">
    <property type="component" value="Unassembled WGS sequence"/>
</dbReference>
<proteinExistence type="predicted"/>
<evidence type="ECO:0000313" key="1">
    <source>
        <dbReference type="EMBL" id="KAK7029278.1"/>
    </source>
</evidence>
<dbReference type="AlphaFoldDB" id="A0AAW0BSV4"/>
<keyword evidence="2" id="KW-1185">Reference proteome</keyword>
<evidence type="ECO:0000313" key="2">
    <source>
        <dbReference type="Proteomes" id="UP001362999"/>
    </source>
</evidence>
<accession>A0AAW0BSV4</accession>
<dbReference type="EMBL" id="JAWWNJ010000027">
    <property type="protein sequence ID" value="KAK7029278.1"/>
    <property type="molecule type" value="Genomic_DNA"/>
</dbReference>
<comment type="caution">
    <text evidence="1">The sequence shown here is derived from an EMBL/GenBank/DDBJ whole genome shotgun (WGS) entry which is preliminary data.</text>
</comment>